<comment type="caution">
    <text evidence="2">The sequence shown here is derived from an EMBL/GenBank/DDBJ whole genome shotgun (WGS) entry which is preliminary data.</text>
</comment>
<dbReference type="InterPro" id="IPR029032">
    <property type="entry name" value="AhpD-like"/>
</dbReference>
<feature type="domain" description="Carboxymuconolactone decarboxylase-like" evidence="1">
    <location>
        <begin position="39"/>
        <end position="76"/>
    </location>
</feature>
<evidence type="ECO:0000313" key="3">
    <source>
        <dbReference type="Proteomes" id="UP000664628"/>
    </source>
</evidence>
<evidence type="ECO:0000259" key="1">
    <source>
        <dbReference type="Pfam" id="PF02627"/>
    </source>
</evidence>
<dbReference type="InterPro" id="IPR003779">
    <property type="entry name" value="CMD-like"/>
</dbReference>
<dbReference type="Pfam" id="PF02627">
    <property type="entry name" value="CMD"/>
    <property type="match status" value="1"/>
</dbReference>
<gene>
    <name evidence="2" type="ORF">J2I46_21320</name>
</gene>
<accession>A0ABS3JMB7</accession>
<name>A0ABS3JMB7_9BACT</name>
<dbReference type="PANTHER" id="PTHR35446:SF2">
    <property type="entry name" value="CARBOXYMUCONOLACTONE DECARBOXYLASE-LIKE DOMAIN-CONTAINING PROTEIN"/>
    <property type="match status" value="1"/>
</dbReference>
<sequence length="188" mass="20302">MPYIELPVGVPGIRGPMVFSPETARPLNELVNVLLQANAHHPDSTLSEGERELIATYVSAKNDCFYCQTIHGAVASHHLGDEDWSLVRSVKDDYLNAAVSSKLKALLTVAGSVQQGGKNVTAEQIDLARTEGATDRDIHDTVLIAAAFCMFNRYVDGLATVAPVNNPDFYRNRAAIISTNGYAATDIT</sequence>
<reference evidence="2 3" key="1">
    <citation type="submission" date="2021-03" db="EMBL/GenBank/DDBJ databases">
        <title>Fibrella sp. HMF5405 genome sequencing and assembly.</title>
        <authorList>
            <person name="Kang H."/>
            <person name="Kim H."/>
            <person name="Bae S."/>
            <person name="Joh K."/>
        </authorList>
    </citation>
    <scope>NUCLEOTIDE SEQUENCE [LARGE SCALE GENOMIC DNA]</scope>
    <source>
        <strain evidence="2 3">HMF5405</strain>
    </source>
</reference>
<dbReference type="Gene3D" id="1.20.1290.10">
    <property type="entry name" value="AhpD-like"/>
    <property type="match status" value="1"/>
</dbReference>
<proteinExistence type="predicted"/>
<protein>
    <submittedName>
        <fullName evidence="2">Carboxymuconolactone decarboxylase family protein</fullName>
    </submittedName>
</protein>
<keyword evidence="3" id="KW-1185">Reference proteome</keyword>
<dbReference type="PANTHER" id="PTHR35446">
    <property type="entry name" value="SI:CH211-175M2.5"/>
    <property type="match status" value="1"/>
</dbReference>
<organism evidence="2 3">
    <name type="scientific">Fibrella forsythiae</name>
    <dbReference type="NCBI Taxonomy" id="2817061"/>
    <lineage>
        <taxon>Bacteria</taxon>
        <taxon>Pseudomonadati</taxon>
        <taxon>Bacteroidota</taxon>
        <taxon>Cytophagia</taxon>
        <taxon>Cytophagales</taxon>
        <taxon>Spirosomataceae</taxon>
        <taxon>Fibrella</taxon>
    </lineage>
</organism>
<dbReference type="EMBL" id="JAFMYW010000007">
    <property type="protein sequence ID" value="MBO0951140.1"/>
    <property type="molecule type" value="Genomic_DNA"/>
</dbReference>
<dbReference type="SUPFAM" id="SSF69118">
    <property type="entry name" value="AhpD-like"/>
    <property type="match status" value="1"/>
</dbReference>
<dbReference type="Proteomes" id="UP000664628">
    <property type="component" value="Unassembled WGS sequence"/>
</dbReference>
<evidence type="ECO:0000313" key="2">
    <source>
        <dbReference type="EMBL" id="MBO0951140.1"/>
    </source>
</evidence>
<dbReference type="RefSeq" id="WP_207331095.1">
    <property type="nucleotide sequence ID" value="NZ_JAFMYW010000007.1"/>
</dbReference>